<dbReference type="PANTHER" id="PTHR43077:SF11">
    <property type="entry name" value="TRANSPORT PERMEASE YVFS-RELATED"/>
    <property type="match status" value="1"/>
</dbReference>
<keyword evidence="2 5" id="KW-0812">Transmembrane</keyword>
<evidence type="ECO:0000256" key="3">
    <source>
        <dbReference type="ARBA" id="ARBA00022989"/>
    </source>
</evidence>
<evidence type="ECO:0000256" key="4">
    <source>
        <dbReference type="ARBA" id="ARBA00023136"/>
    </source>
</evidence>
<feature type="transmembrane region" description="Helical" evidence="5">
    <location>
        <begin position="20"/>
        <end position="39"/>
    </location>
</feature>
<dbReference type="InterPro" id="IPR000412">
    <property type="entry name" value="ABC_2_transport"/>
</dbReference>
<comment type="caution">
    <text evidence="7">The sequence shown here is derived from an EMBL/GenBank/DDBJ whole genome shotgun (WGS) entry which is preliminary data.</text>
</comment>
<feature type="transmembrane region" description="Helical" evidence="5">
    <location>
        <begin position="222"/>
        <end position="240"/>
    </location>
</feature>
<dbReference type="GO" id="GO:0043190">
    <property type="term" value="C:ATP-binding cassette (ABC) transporter complex"/>
    <property type="evidence" value="ECO:0007669"/>
    <property type="project" value="InterPro"/>
</dbReference>
<dbReference type="InterPro" id="IPR013525">
    <property type="entry name" value="ABC2_TM"/>
</dbReference>
<evidence type="ECO:0000259" key="6">
    <source>
        <dbReference type="PROSITE" id="PS51012"/>
    </source>
</evidence>
<dbReference type="PIRSF" id="PIRSF006648">
    <property type="entry name" value="DrrB"/>
    <property type="match status" value="1"/>
</dbReference>
<sequence>MNMFISQWKAESLRIIRSPFFLLFSLLMPFVFYFLFASLNGADKEIAGTSWGAYSLMSMTAFSLIGTATSQFGIRLAFERKEGWIRQLQLTPLSHFTWISAKVASQMLIHLLIILLLFPLAAVVYDLHLTPLQWAACTIWLLFGSLPFLALGALVGTMKNADAAIAISNVLLMGLAIAGGLWMPLEALPVWLQSIGKWLPSYHYANGAWEVLSGNLISLENIFYLGACTVLFMILSSYILKKRDAV</sequence>
<evidence type="ECO:0000256" key="2">
    <source>
        <dbReference type="ARBA" id="ARBA00022692"/>
    </source>
</evidence>
<organism evidence="7 8">
    <name type="scientific">Bacillus infantis</name>
    <dbReference type="NCBI Taxonomy" id="324767"/>
    <lineage>
        <taxon>Bacteria</taxon>
        <taxon>Bacillati</taxon>
        <taxon>Bacillota</taxon>
        <taxon>Bacilli</taxon>
        <taxon>Bacillales</taxon>
        <taxon>Bacillaceae</taxon>
        <taxon>Bacillus</taxon>
    </lineage>
</organism>
<evidence type="ECO:0000256" key="1">
    <source>
        <dbReference type="ARBA" id="ARBA00004141"/>
    </source>
</evidence>
<feature type="transmembrane region" description="Helical" evidence="5">
    <location>
        <begin position="107"/>
        <end position="125"/>
    </location>
</feature>
<dbReference type="AlphaFoldDB" id="A0A5D4RMB5"/>
<dbReference type="EMBL" id="VTER01000002">
    <property type="protein sequence ID" value="TYS50934.1"/>
    <property type="molecule type" value="Genomic_DNA"/>
</dbReference>
<dbReference type="Proteomes" id="UP000322139">
    <property type="component" value="Unassembled WGS sequence"/>
</dbReference>
<evidence type="ECO:0000256" key="5">
    <source>
        <dbReference type="SAM" id="Phobius"/>
    </source>
</evidence>
<dbReference type="Pfam" id="PF12698">
    <property type="entry name" value="ABC2_membrane_3"/>
    <property type="match status" value="1"/>
</dbReference>
<feature type="transmembrane region" description="Helical" evidence="5">
    <location>
        <begin position="51"/>
        <end position="78"/>
    </location>
</feature>
<keyword evidence="4 5" id="KW-0472">Membrane</keyword>
<dbReference type="GO" id="GO:0140359">
    <property type="term" value="F:ABC-type transporter activity"/>
    <property type="evidence" value="ECO:0007669"/>
    <property type="project" value="InterPro"/>
</dbReference>
<dbReference type="PANTHER" id="PTHR43077">
    <property type="entry name" value="TRANSPORT PERMEASE YVFS-RELATED"/>
    <property type="match status" value="1"/>
</dbReference>
<evidence type="ECO:0000313" key="8">
    <source>
        <dbReference type="Proteomes" id="UP000322139"/>
    </source>
</evidence>
<keyword evidence="3 5" id="KW-1133">Transmembrane helix</keyword>
<proteinExistence type="predicted"/>
<feature type="transmembrane region" description="Helical" evidence="5">
    <location>
        <begin position="163"/>
        <end position="183"/>
    </location>
</feature>
<accession>A0A5D4RMB5</accession>
<dbReference type="InterPro" id="IPR047817">
    <property type="entry name" value="ABC2_TM_bact-type"/>
</dbReference>
<dbReference type="RefSeq" id="WP_148973330.1">
    <property type="nucleotide sequence ID" value="NZ_JBNIKT010000005.1"/>
</dbReference>
<gene>
    <name evidence="7" type="ORF">FZD51_02505</name>
</gene>
<feature type="domain" description="ABC transmembrane type-2" evidence="6">
    <location>
        <begin position="20"/>
        <end position="243"/>
    </location>
</feature>
<comment type="subcellular location">
    <subcellularLocation>
        <location evidence="1">Membrane</location>
        <topology evidence="1">Multi-pass membrane protein</topology>
    </subcellularLocation>
</comment>
<evidence type="ECO:0000313" key="7">
    <source>
        <dbReference type="EMBL" id="TYS50934.1"/>
    </source>
</evidence>
<protein>
    <submittedName>
        <fullName evidence="7">ABC transporter permease</fullName>
    </submittedName>
</protein>
<feature type="transmembrane region" description="Helical" evidence="5">
    <location>
        <begin position="131"/>
        <end position="156"/>
    </location>
</feature>
<dbReference type="PROSITE" id="PS51012">
    <property type="entry name" value="ABC_TM2"/>
    <property type="match status" value="1"/>
</dbReference>
<reference evidence="7 8" key="1">
    <citation type="submission" date="2019-08" db="EMBL/GenBank/DDBJ databases">
        <title>Bacillus genomes from the desert of Cuatro Cienegas, Coahuila.</title>
        <authorList>
            <person name="Olmedo-Alvarez G."/>
        </authorList>
    </citation>
    <scope>NUCLEOTIDE SEQUENCE [LARGE SCALE GENOMIC DNA]</scope>
    <source>
        <strain evidence="7 8">CH446_14T</strain>
    </source>
</reference>
<dbReference type="InterPro" id="IPR051328">
    <property type="entry name" value="T7SS_ABC-Transporter"/>
</dbReference>
<name>A0A5D4RMB5_9BACI</name>